<sequence>MELVKKYKIPIVGFVIGIILAVLFIYVGFFKMIAILALGLLGSVAGYYINQRYLTK</sequence>
<dbReference type="STRING" id="1131292.BCR24_15010"/>
<keyword evidence="1" id="KW-0472">Membrane</keyword>
<dbReference type="Pfam" id="PF10031">
    <property type="entry name" value="DUF2273"/>
    <property type="match status" value="1"/>
</dbReference>
<dbReference type="AlphaFoldDB" id="A0A1E5HC41"/>
<dbReference type="InterPro" id="IPR018730">
    <property type="entry name" value="DUF2273"/>
</dbReference>
<name>A0A1E5HC41_9ENTE</name>
<protein>
    <submittedName>
        <fullName evidence="2">DUF2273 domain-containing protein</fullName>
    </submittedName>
</protein>
<proteinExistence type="predicted"/>
<evidence type="ECO:0000313" key="2">
    <source>
        <dbReference type="EMBL" id="OEG22517.1"/>
    </source>
</evidence>
<dbReference type="RefSeq" id="WP_069640053.1">
    <property type="nucleotide sequence ID" value="NZ_JAFBEZ010000025.1"/>
</dbReference>
<comment type="caution">
    <text evidence="2">The sequence shown here is derived from an EMBL/GenBank/DDBJ whole genome shotgun (WGS) entry which is preliminary data.</text>
</comment>
<evidence type="ECO:0000256" key="1">
    <source>
        <dbReference type="SAM" id="Phobius"/>
    </source>
</evidence>
<keyword evidence="1" id="KW-0812">Transmembrane</keyword>
<dbReference type="OrthoDB" id="2235292at2"/>
<feature type="transmembrane region" description="Helical" evidence="1">
    <location>
        <begin position="7"/>
        <end position="26"/>
    </location>
</feature>
<dbReference type="Proteomes" id="UP000094469">
    <property type="component" value="Unassembled WGS sequence"/>
</dbReference>
<organism evidence="2 3">
    <name type="scientific">Enterococcus ureilyticus</name>
    <dbReference type="NCBI Taxonomy" id="1131292"/>
    <lineage>
        <taxon>Bacteria</taxon>
        <taxon>Bacillati</taxon>
        <taxon>Bacillota</taxon>
        <taxon>Bacilli</taxon>
        <taxon>Lactobacillales</taxon>
        <taxon>Enterococcaceae</taxon>
        <taxon>Enterococcus</taxon>
    </lineage>
</organism>
<evidence type="ECO:0000313" key="3">
    <source>
        <dbReference type="Proteomes" id="UP000094469"/>
    </source>
</evidence>
<keyword evidence="3" id="KW-1185">Reference proteome</keyword>
<feature type="transmembrane region" description="Helical" evidence="1">
    <location>
        <begin position="32"/>
        <end position="50"/>
    </location>
</feature>
<reference evidence="3" key="1">
    <citation type="submission" date="2016-09" db="EMBL/GenBank/DDBJ databases">
        <authorList>
            <person name="Gulvik C.A."/>
        </authorList>
    </citation>
    <scope>NUCLEOTIDE SEQUENCE [LARGE SCALE GENOMIC DNA]</scope>
    <source>
        <strain evidence="3">LMG 26676</strain>
    </source>
</reference>
<dbReference type="EMBL" id="MIKC01000014">
    <property type="protein sequence ID" value="OEG22517.1"/>
    <property type="molecule type" value="Genomic_DNA"/>
</dbReference>
<keyword evidence="1" id="KW-1133">Transmembrane helix</keyword>
<accession>A0A1E5HC41</accession>
<gene>
    <name evidence="2" type="ORF">BCR24_15010</name>
</gene>